<keyword evidence="4 5" id="KW-0472">Membrane</keyword>
<dbReference type="OrthoDB" id="410267at2759"/>
<dbReference type="SUPFAM" id="SSF103473">
    <property type="entry name" value="MFS general substrate transporter"/>
    <property type="match status" value="1"/>
</dbReference>
<feature type="domain" description="NFD4 C-terminal" evidence="7">
    <location>
        <begin position="345"/>
        <end position="544"/>
    </location>
</feature>
<feature type="transmembrane region" description="Helical" evidence="5">
    <location>
        <begin position="369"/>
        <end position="391"/>
    </location>
</feature>
<dbReference type="PANTHER" id="PTHR21576">
    <property type="entry name" value="UNCHARACTERIZED NODULIN-LIKE PROTEIN"/>
    <property type="match status" value="1"/>
</dbReference>
<evidence type="ECO:0000256" key="2">
    <source>
        <dbReference type="ARBA" id="ARBA00022692"/>
    </source>
</evidence>
<comment type="subcellular location">
    <subcellularLocation>
        <location evidence="1">Membrane</location>
        <topology evidence="1">Multi-pass membrane protein</topology>
    </subcellularLocation>
</comment>
<dbReference type="Proteomes" id="UP000237105">
    <property type="component" value="Unassembled WGS sequence"/>
</dbReference>
<dbReference type="InterPro" id="IPR010658">
    <property type="entry name" value="Nodulin-like"/>
</dbReference>
<comment type="caution">
    <text evidence="8">The sequence shown here is derived from an EMBL/GenBank/DDBJ whole genome shotgun (WGS) entry which is preliminary data.</text>
</comment>
<feature type="transmembrane region" description="Helical" evidence="5">
    <location>
        <begin position="27"/>
        <end position="49"/>
    </location>
</feature>
<dbReference type="Pfam" id="PF23262">
    <property type="entry name" value="NFD4_C"/>
    <property type="match status" value="1"/>
</dbReference>
<evidence type="ECO:0000256" key="1">
    <source>
        <dbReference type="ARBA" id="ARBA00004141"/>
    </source>
</evidence>
<evidence type="ECO:0000256" key="5">
    <source>
        <dbReference type="SAM" id="Phobius"/>
    </source>
</evidence>
<feature type="transmembrane region" description="Helical" evidence="5">
    <location>
        <begin position="157"/>
        <end position="180"/>
    </location>
</feature>
<name>A0A2P5AZ05_PARAD</name>
<reference evidence="9" key="1">
    <citation type="submission" date="2016-06" db="EMBL/GenBank/DDBJ databases">
        <title>Parallel loss of symbiosis genes in relatives of nitrogen-fixing non-legume Parasponia.</title>
        <authorList>
            <person name="Van Velzen R."/>
            <person name="Holmer R."/>
            <person name="Bu F."/>
            <person name="Rutten L."/>
            <person name="Van Zeijl A."/>
            <person name="Liu W."/>
            <person name="Santuari L."/>
            <person name="Cao Q."/>
            <person name="Sharma T."/>
            <person name="Shen D."/>
            <person name="Roswanjaya Y."/>
            <person name="Wardhani T."/>
            <person name="Kalhor M.S."/>
            <person name="Jansen J."/>
            <person name="Van den Hoogen J."/>
            <person name="Gungor B."/>
            <person name="Hartog M."/>
            <person name="Hontelez J."/>
            <person name="Verver J."/>
            <person name="Yang W.-C."/>
            <person name="Schijlen E."/>
            <person name="Repin R."/>
            <person name="Schilthuizen M."/>
            <person name="Schranz E."/>
            <person name="Heidstra R."/>
            <person name="Miyata K."/>
            <person name="Fedorova E."/>
            <person name="Kohlen W."/>
            <person name="Bisseling T."/>
            <person name="Smit S."/>
            <person name="Geurts R."/>
        </authorList>
    </citation>
    <scope>NUCLEOTIDE SEQUENCE [LARGE SCALE GENOMIC DNA]</scope>
    <source>
        <strain evidence="9">cv. WU1-14</strain>
    </source>
</reference>
<feature type="transmembrane region" description="Helical" evidence="5">
    <location>
        <begin position="517"/>
        <end position="538"/>
    </location>
</feature>
<evidence type="ECO:0000313" key="8">
    <source>
        <dbReference type="EMBL" id="PON41778.1"/>
    </source>
</evidence>
<feature type="transmembrane region" description="Helical" evidence="5">
    <location>
        <begin position="325"/>
        <end position="349"/>
    </location>
</feature>
<feature type="transmembrane region" description="Helical" evidence="5">
    <location>
        <begin position="403"/>
        <end position="422"/>
    </location>
</feature>
<dbReference type="InterPro" id="IPR056555">
    <property type="entry name" value="NFD4_C"/>
</dbReference>
<keyword evidence="9" id="KW-1185">Reference proteome</keyword>
<feature type="transmembrane region" description="Helical" evidence="5">
    <location>
        <begin position="186"/>
        <end position="209"/>
    </location>
</feature>
<sequence length="621" mass="68420">MAVPDQRSISGGVNMKSLSVQVLTGRWLMVFASLLLMVTAGASYMFGLYSNDIKTVLGYDQTTLNLISFSKDLGANIGILSGLINEVTPPWVVLSIGSVLNFFGNFMIWLAVASKIPPPKVWHMCLYIAIGANSHTFTNTGAMVTCVKNFPESRGVVLGLLQGYTGISAAVIAQLYRAFYGDDTSFFTLFVAWLPTALSFAFLRIIRIIKTTTRSQNDVKVFYRFLYISLCLAGFLLVNIILEKTFNFNKTEYGLSAAAVLFLLFLPIVVVFKEEHTLLKSKSASQLNNPSVELPRPPPPPPPKQAVSWWKDAFKPPDIGEDYTILQALFSIDMLTLLLATICGLGGSMTMMDNLGQIGTSFGYPLKKIANFVALTSIWIYLGQITAGILSEIFITKYKCPRPLFLTITLLLSSVGHLLIAFNVPNGLYVATVVTGFSFGAFWPLIFTLISELFGLKYYSTLYNFGGLTSPIGLYLLNVKVTGYYYDKEARKQMAALGQVRKPGEALNCLGGECFRLSFIIITVVTLFGALVSLVLVVRTREFYKGDIYKKFRVEEEMSSVDNVAVGQAEMTKGVAENKEIYKVKGNDMHVAVGQAEMTKGVAENKEIYKVKGNDMHVAVA</sequence>
<dbReference type="Pfam" id="PF06813">
    <property type="entry name" value="Nodulin-like"/>
    <property type="match status" value="1"/>
</dbReference>
<evidence type="ECO:0000259" key="6">
    <source>
        <dbReference type="Pfam" id="PF06813"/>
    </source>
</evidence>
<protein>
    <submittedName>
        <fullName evidence="8">Major facilitator</fullName>
    </submittedName>
</protein>
<evidence type="ECO:0000259" key="7">
    <source>
        <dbReference type="Pfam" id="PF23262"/>
    </source>
</evidence>
<dbReference type="Gene3D" id="1.20.1250.20">
    <property type="entry name" value="MFS general substrate transporter like domains"/>
    <property type="match status" value="1"/>
</dbReference>
<accession>A0A2P5AZ05</accession>
<feature type="transmembrane region" description="Helical" evidence="5">
    <location>
        <begin position="253"/>
        <end position="272"/>
    </location>
</feature>
<organism evidence="8 9">
    <name type="scientific">Parasponia andersonii</name>
    <name type="common">Sponia andersonii</name>
    <dbReference type="NCBI Taxonomy" id="3476"/>
    <lineage>
        <taxon>Eukaryota</taxon>
        <taxon>Viridiplantae</taxon>
        <taxon>Streptophyta</taxon>
        <taxon>Embryophyta</taxon>
        <taxon>Tracheophyta</taxon>
        <taxon>Spermatophyta</taxon>
        <taxon>Magnoliopsida</taxon>
        <taxon>eudicotyledons</taxon>
        <taxon>Gunneridae</taxon>
        <taxon>Pentapetalae</taxon>
        <taxon>rosids</taxon>
        <taxon>fabids</taxon>
        <taxon>Rosales</taxon>
        <taxon>Cannabaceae</taxon>
        <taxon>Parasponia</taxon>
    </lineage>
</organism>
<evidence type="ECO:0000256" key="3">
    <source>
        <dbReference type="ARBA" id="ARBA00022989"/>
    </source>
</evidence>
<proteinExistence type="predicted"/>
<feature type="transmembrane region" description="Helical" evidence="5">
    <location>
        <begin position="462"/>
        <end position="486"/>
    </location>
</feature>
<evidence type="ECO:0000256" key="4">
    <source>
        <dbReference type="ARBA" id="ARBA00023136"/>
    </source>
</evidence>
<keyword evidence="2 5" id="KW-0812">Transmembrane</keyword>
<feature type="transmembrane region" description="Helical" evidence="5">
    <location>
        <begin position="221"/>
        <end position="241"/>
    </location>
</feature>
<dbReference type="EMBL" id="JXTB01000407">
    <property type="protein sequence ID" value="PON41778.1"/>
    <property type="molecule type" value="Genomic_DNA"/>
</dbReference>
<dbReference type="GO" id="GO:0016020">
    <property type="term" value="C:membrane"/>
    <property type="evidence" value="ECO:0007669"/>
    <property type="project" value="UniProtKB-SubCell"/>
</dbReference>
<feature type="transmembrane region" description="Helical" evidence="5">
    <location>
        <begin position="91"/>
        <end position="112"/>
    </location>
</feature>
<dbReference type="InterPro" id="IPR036259">
    <property type="entry name" value="MFS_trans_sf"/>
</dbReference>
<keyword evidence="3 5" id="KW-1133">Transmembrane helix</keyword>
<dbReference type="STRING" id="3476.A0A2P5AZ05"/>
<gene>
    <name evidence="8" type="primary">PanMFS1</name>
    <name evidence="8" type="ORF">PanWU01x14_286780</name>
</gene>
<evidence type="ECO:0000313" key="9">
    <source>
        <dbReference type="Proteomes" id="UP000237105"/>
    </source>
</evidence>
<feature type="transmembrane region" description="Helical" evidence="5">
    <location>
        <begin position="428"/>
        <end position="450"/>
    </location>
</feature>
<feature type="domain" description="Nodulin-like" evidence="6">
    <location>
        <begin position="26"/>
        <end position="272"/>
    </location>
</feature>
<dbReference type="CDD" id="cd17354">
    <property type="entry name" value="MFS_Mch1p_like"/>
    <property type="match status" value="1"/>
</dbReference>
<dbReference type="PANTHER" id="PTHR21576:SF156">
    <property type="entry name" value="PROTEIN NUCLEAR FUSION DEFECTIVE 4-LIKE"/>
    <property type="match status" value="1"/>
</dbReference>
<dbReference type="AlphaFoldDB" id="A0A2P5AZ05"/>